<dbReference type="Pfam" id="PF18516">
    <property type="entry name" value="RuvC_1"/>
    <property type="match status" value="1"/>
</dbReference>
<dbReference type="InterPro" id="IPR040787">
    <property type="entry name" value="Cas12a_REC1"/>
</dbReference>
<dbReference type="OrthoDB" id="318356at2"/>
<reference evidence="11 13" key="2">
    <citation type="submission" date="2019-04" db="EMBL/GenBank/DDBJ databases">
        <title>Microbes associate with the intestines of laboratory mice.</title>
        <authorList>
            <person name="Navarre W."/>
            <person name="Wong E."/>
            <person name="Huang K."/>
            <person name="Tropini C."/>
            <person name="Ng K."/>
            <person name="Yu B."/>
        </authorList>
    </citation>
    <scope>NUCLEOTIDE SEQUENCE [LARGE SCALE GENOMIC DNA]</scope>
    <source>
        <strain evidence="11 13">NM39_I3</strain>
    </source>
</reference>
<evidence type="ECO:0000313" key="12">
    <source>
        <dbReference type="Proteomes" id="UP000278164"/>
    </source>
</evidence>
<reference evidence="10 12" key="1">
    <citation type="submission" date="2018-09" db="EMBL/GenBank/DDBJ databases">
        <title>Murine metabolic-syndrome-specific gut microbial biobank.</title>
        <authorList>
            <person name="Liu C."/>
        </authorList>
    </citation>
    <scope>NUCLEOTIDE SEQUENCE [LARGE SCALE GENOMIC DNA]</scope>
    <source>
        <strain evidence="10 12">8-P5</strain>
    </source>
</reference>
<feature type="domain" description="Cas12a REC1" evidence="5">
    <location>
        <begin position="50"/>
        <end position="294"/>
    </location>
</feature>
<feature type="active site" description="For pre-crRNA processing" evidence="1">
    <location>
        <position position="789"/>
    </location>
</feature>
<evidence type="ECO:0000256" key="3">
    <source>
        <dbReference type="PIRSR" id="PIRSR627620-3"/>
    </source>
</evidence>
<name>A0A3L7ZY20_PARDI</name>
<keyword evidence="4" id="KW-0175">Coiled coil</keyword>
<feature type="domain" description="Cas12a nuclease" evidence="6">
    <location>
        <begin position="1034"/>
        <end position="1194"/>
    </location>
</feature>
<evidence type="ECO:0000256" key="4">
    <source>
        <dbReference type="SAM" id="Coils"/>
    </source>
</evidence>
<feature type="active site" description="For DNase activity of RuvC domain" evidence="1">
    <location>
        <position position="955"/>
    </location>
</feature>
<comment type="caution">
    <text evidence="10">The sequence shown here is derived from an EMBL/GenBank/DDBJ whole genome shotgun (WGS) entry which is preliminary data.</text>
</comment>
<feature type="active site" description="For pre-crRNA processing" evidence="1">
    <location>
        <position position="815"/>
    </location>
</feature>
<feature type="site" description="Binds crRNA alone and in crRNA-target DNA heteroduplex" evidence="3">
    <location>
        <position position="17"/>
    </location>
</feature>
<feature type="site" description="Binds PAM" evidence="3">
    <location>
        <position position="624"/>
    </location>
</feature>
<dbReference type="EMBL" id="RAYI01000001">
    <property type="protein sequence ID" value="RLT75233.1"/>
    <property type="molecule type" value="Genomic_DNA"/>
</dbReference>
<feature type="domain" description="Cas12a REC2" evidence="8">
    <location>
        <begin position="310"/>
        <end position="541"/>
    </location>
</feature>
<feature type="active site" description="For DNase activity of RuvC domain" evidence="1">
    <location>
        <position position="1204"/>
    </location>
</feature>
<organism evidence="10 12">
    <name type="scientific">Parabacteroides distasonis</name>
    <dbReference type="NCBI Taxonomy" id="823"/>
    <lineage>
        <taxon>Bacteria</taxon>
        <taxon>Pseudomonadati</taxon>
        <taxon>Bacteroidota</taxon>
        <taxon>Bacteroidia</taxon>
        <taxon>Bacteroidales</taxon>
        <taxon>Tannerellaceae</taxon>
        <taxon>Parabacteroides</taxon>
    </lineage>
</organism>
<proteinExistence type="predicted"/>
<evidence type="ECO:0000313" key="13">
    <source>
        <dbReference type="Proteomes" id="UP000310032"/>
    </source>
</evidence>
<evidence type="ECO:0000259" key="7">
    <source>
        <dbReference type="Pfam" id="PF18516"/>
    </source>
</evidence>
<feature type="active site" description="For DNase activity of RuvC domain" evidence="1">
    <location>
        <position position="862"/>
    </location>
</feature>
<dbReference type="AlphaFoldDB" id="A0A3L7ZY20"/>
<sequence>MKNILEQFVGLYPLSKTLRFELKPLGKTLEHIEKKGLIAQDEQRAEEYKLVKDIIDRYHKAFIHMCLKHFKLKMYSEQGYDSLEEYRKLASISKRNEKEEQQFDKVKENLRKQIVDAFKNGGSYDDLFKKELIQKHLPRFIEGEEEKRIVDNFNKFTTYFTGFHENRKNMYSDEKESTAIAYRLIHENLPLFLDNMKSFAKIAESEVAARFTEIETAYRTYLNVEHISELFTLDYFSTVLTQEQIEVYNNIIGGRVDDDNVKIQGLNEYVNLYNQQQKDRSKRLPLLKSLYKMILSDRIAISWLPEEFKSDKEMIEAINNMHDDLKDILAGDNEDSLKSLLQHIGQYDLSKIYIANNPGLTDISQQMFGCYDVFTNGIKQELRNSITPSKKEKADNEIYEERINKMFKSEKSFSIAYLNSLPHPKTDAPQKNVEDYFALLGTCNQNDEQPINLFAQIEMARLVASDILAGRHVNLNQSENDIKLIKDLLDAYKALQHFVKPLLGSGDEAEKDNEFDARLRAAWNALDIVTPLYNKVRNWLTRKPYSTEKIKLNFENAQLLGGWDQNKEPDCTSVLLRKDGMYYLAIMDKKANHAFDCDCLPSDGACFEKIDYKLLPGANKMLPKVFFSKSRIKEFSPSESIIAAYKKGTHKKGPNFSLSDCHRLIDFFKASIDKHEDWSKFRFRFSDTKTYEDISGFYREVEQQGYMLGFRKVSEAFVNKLVDEGKLYLFHIWNKDFSKHSKGTPNLHTIYWKMLFDEKNLTDVIYKLNGQAEVFYRKKSLDLNKTTTHKAHAPITNKNTQNAKKGSVFDYDIIKNRRYTVDKFQFHVPITLNFKATGRNYINEHTQEAIRNNGIEHIIGIDRGERHLLYLSLIDLKGNIVKQMTLNDIVNEYNGRTYATNYKDLLATREGERTDARRNWQKIENIKEIKEGYLSQVVHILSKMMVDYKAIVVLEDLNTGFMRNRQKIERQVYEKFEKMLIDKLNCYVDKQKDADETGGALHPLQLTNKFESFRKLGKQSGWLFYIPAWNTSKIDPVTGFVNMLDTRYENADKARCFFSKFDSIRYNADKDWFEFAMDYSKFTDKAKDTYTWWTLCSYGTRIKTFRNPAKNNLWDNEEVVLTDEFKKVFAAAGIDVHENLKEAICALTDKKYLEPLMRLMTLLVQMRNSATNSETDYLLSPVADESGMFYDSREGKETLPKDADANGAYNIARKGLWTIRRIQATNCEEKVNLVLSNREWLQFAQQKPYLND</sequence>
<dbReference type="Pfam" id="PF22222">
    <property type="entry name" value="Cpf1_PI-like"/>
    <property type="match status" value="1"/>
</dbReference>
<feature type="site" description="Binds crRNA" evidence="3">
    <location>
        <position position="777"/>
    </location>
</feature>
<feature type="region of interest" description="Binds DNA in crRNA-target DNA heteroduplex" evidence="2">
    <location>
        <begin position="267"/>
        <end position="271"/>
    </location>
</feature>
<evidence type="ECO:0000313" key="10">
    <source>
        <dbReference type="EMBL" id="RLT75233.1"/>
    </source>
</evidence>
<accession>A0A3L7ZY20</accession>
<feature type="region of interest" description="Binds crRNA in crRNA-target DNA heteroduplex" evidence="2">
    <location>
        <begin position="497"/>
        <end position="500"/>
    </location>
</feature>
<feature type="domain" description="Cas12a PI" evidence="9">
    <location>
        <begin position="616"/>
        <end position="706"/>
    </location>
</feature>
<evidence type="ECO:0000313" key="11">
    <source>
        <dbReference type="EMBL" id="TGY63901.1"/>
    </source>
</evidence>
<dbReference type="NCBIfam" id="TIGR04330">
    <property type="entry name" value="cas_Cpf1"/>
    <property type="match status" value="1"/>
</dbReference>
<dbReference type="Proteomes" id="UP000310032">
    <property type="component" value="Unassembled WGS sequence"/>
</dbReference>
<dbReference type="Pfam" id="PF18501">
    <property type="entry name" value="REC1"/>
    <property type="match status" value="1"/>
</dbReference>
<feature type="region of interest" description="Binds crRNA" evidence="2">
    <location>
        <begin position="735"/>
        <end position="738"/>
    </location>
</feature>
<evidence type="ECO:0000256" key="2">
    <source>
        <dbReference type="PIRSR" id="PIRSR627620-2"/>
    </source>
</evidence>
<feature type="active site" description="For pre-crRNA processing" evidence="1">
    <location>
        <position position="798"/>
    </location>
</feature>
<evidence type="ECO:0000259" key="6">
    <source>
        <dbReference type="Pfam" id="PF18510"/>
    </source>
</evidence>
<dbReference type="Pfam" id="PF18510">
    <property type="entry name" value="NUC"/>
    <property type="match status" value="1"/>
</dbReference>
<feature type="region of interest" description="Binds crRNA alone and in crRNA-target DNA heteroduplex" evidence="2">
    <location>
        <begin position="163"/>
        <end position="167"/>
    </location>
</feature>
<feature type="domain" description="Cas12a RuvC nuclease" evidence="7">
    <location>
        <begin position="836"/>
        <end position="1248"/>
    </location>
</feature>
<dbReference type="EMBL" id="SRYM01000001">
    <property type="protein sequence ID" value="TGY63901.1"/>
    <property type="molecule type" value="Genomic_DNA"/>
</dbReference>
<feature type="region of interest" description="Binds crRNA" evidence="2">
    <location>
        <begin position="545"/>
        <end position="549"/>
    </location>
</feature>
<dbReference type="Proteomes" id="UP000278164">
    <property type="component" value="Unassembled WGS sequence"/>
</dbReference>
<feature type="site" description="Binds Target strand DNA" evidence="3">
    <location>
        <position position="620"/>
    </location>
</feature>
<feature type="region of interest" description="Binds crRNA alone and in crRNA-target DNA heteroduplex" evidence="2">
    <location>
        <begin position="48"/>
        <end position="52"/>
    </location>
</feature>
<feature type="site" description="Binds DNA protospacer adjacent motif (PAM)" evidence="3">
    <location>
        <position position="567"/>
    </location>
</feature>
<dbReference type="InterPro" id="IPR053993">
    <property type="entry name" value="Cas12a_PI"/>
</dbReference>
<dbReference type="Pfam" id="PF21918">
    <property type="entry name" value="cas_Cpf1_2nd"/>
    <property type="match status" value="1"/>
</dbReference>
<dbReference type="InterPro" id="IPR054116">
    <property type="entry name" value="Cas12a_REC2"/>
</dbReference>
<dbReference type="InterPro" id="IPR027620">
    <property type="entry name" value="Cas12a"/>
</dbReference>
<feature type="region of interest" description="Binds crRNA" evidence="2">
    <location>
        <begin position="747"/>
        <end position="748"/>
    </location>
</feature>
<evidence type="ECO:0000259" key="8">
    <source>
        <dbReference type="Pfam" id="PF21918"/>
    </source>
</evidence>
<dbReference type="InterPro" id="IPR040852">
    <property type="entry name" value="RuvC_1"/>
</dbReference>
<feature type="site" description="Caps the crRNA-target DNA heteroduplex" evidence="3">
    <location>
        <position position="371"/>
    </location>
</feature>
<gene>
    <name evidence="10" type="ORF">D7V78_01575</name>
    <name evidence="11" type="ORF">E5342_00690</name>
</gene>
<evidence type="ECO:0000259" key="9">
    <source>
        <dbReference type="Pfam" id="PF22222"/>
    </source>
</evidence>
<evidence type="ECO:0000256" key="1">
    <source>
        <dbReference type="PIRSR" id="PIRSR627620-1"/>
    </source>
</evidence>
<feature type="coiled-coil region" evidence="4">
    <location>
        <begin position="89"/>
        <end position="116"/>
    </location>
</feature>
<dbReference type="RefSeq" id="WP_121734700.1">
    <property type="nucleotide sequence ID" value="NZ_QXXG01000001.1"/>
</dbReference>
<protein>
    <submittedName>
        <fullName evidence="10">Type V CRISPR-associated protein Cpf1</fullName>
    </submittedName>
</protein>
<feature type="region of interest" description="Binds crRNA in crRNA-target DNA heteroduplex" evidence="2">
    <location>
        <begin position="292"/>
        <end position="295"/>
    </location>
</feature>
<feature type="site" description="Binds DNA in crRNA-target DNA heteroduplex" evidence="3">
    <location>
        <position position="543"/>
    </location>
</feature>
<dbReference type="InterPro" id="IPR040882">
    <property type="entry name" value="Cas12a_NUC"/>
</dbReference>
<feature type="site" description="Binds Target strand DNA; via amide nitrogen" evidence="3">
    <location>
        <position position="770"/>
    </location>
</feature>
<evidence type="ECO:0000259" key="5">
    <source>
        <dbReference type="Pfam" id="PF18501"/>
    </source>
</evidence>